<dbReference type="InterPro" id="IPR001296">
    <property type="entry name" value="Glyco_trans_1"/>
</dbReference>
<dbReference type="PANTHER" id="PTHR45947:SF3">
    <property type="entry name" value="SULFOQUINOVOSYL TRANSFERASE SQD2"/>
    <property type="match status" value="1"/>
</dbReference>
<dbReference type="AlphaFoldDB" id="A0A2M7TKV6"/>
<protein>
    <recommendedName>
        <fullName evidence="5">Glycosyltransferase family 4 protein</fullName>
    </recommendedName>
</protein>
<dbReference type="SUPFAM" id="SSF53756">
    <property type="entry name" value="UDP-Glycosyltransferase/glycogen phosphorylase"/>
    <property type="match status" value="1"/>
</dbReference>
<proteinExistence type="predicted"/>
<dbReference type="Gene3D" id="3.40.50.2000">
    <property type="entry name" value="Glycogen Phosphorylase B"/>
    <property type="match status" value="2"/>
</dbReference>
<evidence type="ECO:0000259" key="1">
    <source>
        <dbReference type="Pfam" id="PF00534"/>
    </source>
</evidence>
<dbReference type="Pfam" id="PF00534">
    <property type="entry name" value="Glycos_transf_1"/>
    <property type="match status" value="1"/>
</dbReference>
<sequence length="398" mass="44622">MGQRHIVGIRDALNMQRPSRYQKITHNGRLGRCMTKRILMVHDYPPMQGGGLEINTFEVSRELVKRGYDVCIATTRGQSETCKMPTPTESEGVKIRILGKVDELDEIIKFYDVVWAQMTFSIREGALYGIKVARERGKRVFVTLHTSPAHIPYSALRLMDVREKSLRIDSLLFELNHPNVNIVVPTKVLRDELVAFGVEGEMNVIQVGVSDFSKSISEKRKDFDIVVVGEVSYLKGVNYVLDAVNRLKKNGQTFSCRIVGGGSELDLVKALSFTLGLESHVHFEGYVDHGRIYQLLKQSKLLVHASLTEVMPLAIIEALVVGTPVIGSDVGMIPEIINATQGGLVFPRGDAVTLSEKMSYLLNNKDERHAMSQRAQLKALELYSLETQVDNIERIIRD</sequence>
<evidence type="ECO:0000313" key="4">
    <source>
        <dbReference type="Proteomes" id="UP000228920"/>
    </source>
</evidence>
<gene>
    <name evidence="3" type="ORF">COY32_01365</name>
</gene>
<dbReference type="PANTHER" id="PTHR45947">
    <property type="entry name" value="SULFOQUINOVOSYL TRANSFERASE SQD2"/>
    <property type="match status" value="1"/>
</dbReference>
<dbReference type="InterPro" id="IPR050194">
    <property type="entry name" value="Glycosyltransferase_grp1"/>
</dbReference>
<dbReference type="InterPro" id="IPR028098">
    <property type="entry name" value="Glyco_trans_4-like_N"/>
</dbReference>
<reference evidence="4" key="1">
    <citation type="submission" date="2017-09" db="EMBL/GenBank/DDBJ databases">
        <title>Depth-based differentiation of microbial function through sediment-hosted aquifers and enrichment of novel symbionts in the deep terrestrial subsurface.</title>
        <authorList>
            <person name="Probst A.J."/>
            <person name="Ladd B."/>
            <person name="Jarett J.K."/>
            <person name="Geller-Mcgrath D.E."/>
            <person name="Sieber C.M.K."/>
            <person name="Emerson J.B."/>
            <person name="Anantharaman K."/>
            <person name="Thomas B.C."/>
            <person name="Malmstrom R."/>
            <person name="Stieglmeier M."/>
            <person name="Klingl A."/>
            <person name="Woyke T."/>
            <person name="Ryan C.M."/>
            <person name="Banfield J.F."/>
        </authorList>
    </citation>
    <scope>NUCLEOTIDE SEQUENCE [LARGE SCALE GENOMIC DNA]</scope>
</reference>
<feature type="domain" description="Glycosyl transferase family 1" evidence="1">
    <location>
        <begin position="214"/>
        <end position="376"/>
    </location>
</feature>
<dbReference type="Pfam" id="PF13439">
    <property type="entry name" value="Glyco_transf_4"/>
    <property type="match status" value="1"/>
</dbReference>
<evidence type="ECO:0000313" key="3">
    <source>
        <dbReference type="EMBL" id="PIZ47589.1"/>
    </source>
</evidence>
<dbReference type="EMBL" id="PFNL01000036">
    <property type="protein sequence ID" value="PIZ47589.1"/>
    <property type="molecule type" value="Genomic_DNA"/>
</dbReference>
<dbReference type="Proteomes" id="UP000228920">
    <property type="component" value="Unassembled WGS sequence"/>
</dbReference>
<feature type="domain" description="Glycosyltransferase subfamily 4-like N-terminal" evidence="2">
    <location>
        <begin position="50"/>
        <end position="209"/>
    </location>
</feature>
<accession>A0A2M7TKV6</accession>
<comment type="caution">
    <text evidence="3">The sequence shown here is derived from an EMBL/GenBank/DDBJ whole genome shotgun (WGS) entry which is preliminary data.</text>
</comment>
<name>A0A2M7TKV6_UNCKA</name>
<dbReference type="CDD" id="cd03801">
    <property type="entry name" value="GT4_PimA-like"/>
    <property type="match status" value="1"/>
</dbReference>
<dbReference type="GO" id="GO:0016757">
    <property type="term" value="F:glycosyltransferase activity"/>
    <property type="evidence" value="ECO:0007669"/>
    <property type="project" value="InterPro"/>
</dbReference>
<evidence type="ECO:0008006" key="5">
    <source>
        <dbReference type="Google" id="ProtNLM"/>
    </source>
</evidence>
<evidence type="ECO:0000259" key="2">
    <source>
        <dbReference type="Pfam" id="PF13439"/>
    </source>
</evidence>
<organism evidence="3 4">
    <name type="scientific">candidate division WWE3 bacterium CG_4_10_14_0_2_um_filter_41_14</name>
    <dbReference type="NCBI Taxonomy" id="1975072"/>
    <lineage>
        <taxon>Bacteria</taxon>
        <taxon>Katanobacteria</taxon>
    </lineage>
</organism>